<keyword evidence="4" id="KW-1185">Reference proteome</keyword>
<evidence type="ECO:0000256" key="1">
    <source>
        <dbReference type="SAM" id="MobiDB-lite"/>
    </source>
</evidence>
<dbReference type="PANTHER" id="PTHR46038">
    <property type="entry name" value="EXPRESSED PROTEIN-RELATED"/>
    <property type="match status" value="1"/>
</dbReference>
<dbReference type="InterPro" id="IPR005069">
    <property type="entry name" value="Nucl-diP-sugar_transferase"/>
</dbReference>
<dbReference type="PANTHER" id="PTHR46038:SF58">
    <property type="entry name" value="GLYCOSYLTRANSFERASE"/>
    <property type="match status" value="1"/>
</dbReference>
<evidence type="ECO:0000313" key="4">
    <source>
        <dbReference type="Proteomes" id="UP001318860"/>
    </source>
</evidence>
<sequence>MVNMCRTRGPADIGWDRWFQELRALEAAGDGSEDFVDVGPKADSITTPNLSSPSSDNINHGPMQENVTSQNLPPPANDEENKLLDTLRKAAMMDNKTVIVTTLNAAWTEPNSIFDLFLESFRIGIGTQHLLKHVLVVSLDQKAYSRCLQENLHCYALTTEGDADVMWFRDPFERFYPDGDFQIACDHYWFNSTDLNNSPNGGFNYVKSNNRTIQFYKFWYAGQQYFPGKHDQDVLNMIKFDPFIQRIGLQIRFLDTAYFGGFCEPKEDMDLAITMHANCCIGLENKIHDIKIVIDDWKRYMSLPGGVERNLSSRSWTLPRNCR</sequence>
<dbReference type="Proteomes" id="UP001318860">
    <property type="component" value="Unassembled WGS sequence"/>
</dbReference>
<gene>
    <name evidence="3" type="ORF">DH2020_005925</name>
</gene>
<dbReference type="InterPro" id="IPR044821">
    <property type="entry name" value="At1g28695/At4g15970-like"/>
</dbReference>
<proteinExistence type="predicted"/>
<feature type="region of interest" description="Disordered" evidence="1">
    <location>
        <begin position="41"/>
        <end position="78"/>
    </location>
</feature>
<evidence type="ECO:0000259" key="2">
    <source>
        <dbReference type="Pfam" id="PF03407"/>
    </source>
</evidence>
<comment type="caution">
    <text evidence="3">The sequence shown here is derived from an EMBL/GenBank/DDBJ whole genome shotgun (WGS) entry which is preliminary data.</text>
</comment>
<name>A0ABR0XI19_REHGL</name>
<feature type="domain" description="Nucleotide-diphospho-sugar transferase" evidence="2">
    <location>
        <begin position="162"/>
        <end position="289"/>
    </location>
</feature>
<organism evidence="3 4">
    <name type="scientific">Rehmannia glutinosa</name>
    <name type="common">Chinese foxglove</name>
    <dbReference type="NCBI Taxonomy" id="99300"/>
    <lineage>
        <taxon>Eukaryota</taxon>
        <taxon>Viridiplantae</taxon>
        <taxon>Streptophyta</taxon>
        <taxon>Embryophyta</taxon>
        <taxon>Tracheophyta</taxon>
        <taxon>Spermatophyta</taxon>
        <taxon>Magnoliopsida</taxon>
        <taxon>eudicotyledons</taxon>
        <taxon>Gunneridae</taxon>
        <taxon>Pentapetalae</taxon>
        <taxon>asterids</taxon>
        <taxon>lamiids</taxon>
        <taxon>Lamiales</taxon>
        <taxon>Orobanchaceae</taxon>
        <taxon>Rehmannieae</taxon>
        <taxon>Rehmannia</taxon>
    </lineage>
</organism>
<evidence type="ECO:0000313" key="3">
    <source>
        <dbReference type="EMBL" id="KAK6158611.1"/>
    </source>
</evidence>
<dbReference type="Pfam" id="PF03407">
    <property type="entry name" value="Nucleotid_trans"/>
    <property type="match status" value="1"/>
</dbReference>
<protein>
    <recommendedName>
        <fullName evidence="2">Nucleotide-diphospho-sugar transferase domain-containing protein</fullName>
    </recommendedName>
</protein>
<reference evidence="3 4" key="1">
    <citation type="journal article" date="2021" name="Comput. Struct. Biotechnol. J.">
        <title>De novo genome assembly of the potent medicinal plant Rehmannia glutinosa using nanopore technology.</title>
        <authorList>
            <person name="Ma L."/>
            <person name="Dong C."/>
            <person name="Song C."/>
            <person name="Wang X."/>
            <person name="Zheng X."/>
            <person name="Niu Y."/>
            <person name="Chen S."/>
            <person name="Feng W."/>
        </authorList>
    </citation>
    <scope>NUCLEOTIDE SEQUENCE [LARGE SCALE GENOMIC DNA]</scope>
    <source>
        <strain evidence="3">DH-2019</strain>
    </source>
</reference>
<feature type="compositionally biased region" description="Polar residues" evidence="1">
    <location>
        <begin position="44"/>
        <end position="58"/>
    </location>
</feature>
<dbReference type="EMBL" id="JABTTQ020000004">
    <property type="protein sequence ID" value="KAK6158611.1"/>
    <property type="molecule type" value="Genomic_DNA"/>
</dbReference>
<accession>A0ABR0XI19</accession>